<dbReference type="AlphaFoldDB" id="A0A0M3IQN6"/>
<dbReference type="InterPro" id="IPR004345">
    <property type="entry name" value="TB2_DP1_HVA22"/>
</dbReference>
<proteinExistence type="inferred from homology"/>
<dbReference type="WBParaSite" id="ALUE_0002106401-mRNA-1">
    <property type="protein sequence ID" value="ALUE_0002106401-mRNA-1"/>
    <property type="gene ID" value="ALUE_0002106401"/>
</dbReference>
<keyword evidence="1" id="KW-0812">Transmembrane</keyword>
<dbReference type="PANTHER" id="PTHR12300">
    <property type="entry name" value="HVA22-LIKE PROTEINS"/>
    <property type="match status" value="1"/>
</dbReference>
<name>A0A0M3IQN6_ASCLU</name>
<dbReference type="PANTHER" id="PTHR12300:SF117">
    <property type="entry name" value="LP05237P-RELATED"/>
    <property type="match status" value="1"/>
</dbReference>
<comment type="similarity">
    <text evidence="1">Belongs to the DP1 family.</text>
</comment>
<dbReference type="GO" id="GO:0071782">
    <property type="term" value="C:endoplasmic reticulum tubular network"/>
    <property type="evidence" value="ECO:0007669"/>
    <property type="project" value="TreeGrafter"/>
</dbReference>
<dbReference type="GO" id="GO:0071786">
    <property type="term" value="P:endoplasmic reticulum tubular network organization"/>
    <property type="evidence" value="ECO:0007669"/>
    <property type="project" value="TreeGrafter"/>
</dbReference>
<keyword evidence="1" id="KW-1133">Transmembrane helix</keyword>
<dbReference type="GO" id="GO:0005881">
    <property type="term" value="C:cytoplasmic microtubule"/>
    <property type="evidence" value="ECO:0007669"/>
    <property type="project" value="TreeGrafter"/>
</dbReference>
<accession>A0A0M3IQN6</accession>
<dbReference type="GO" id="GO:0008017">
    <property type="term" value="F:microtubule binding"/>
    <property type="evidence" value="ECO:0007669"/>
    <property type="project" value="TreeGrafter"/>
</dbReference>
<evidence type="ECO:0000313" key="3">
    <source>
        <dbReference type="WBParaSite" id="ALUE_0002106401-mRNA-1"/>
    </source>
</evidence>
<evidence type="ECO:0000256" key="1">
    <source>
        <dbReference type="RuleBase" id="RU362006"/>
    </source>
</evidence>
<feature type="transmembrane region" description="Helical" evidence="1">
    <location>
        <begin position="20"/>
        <end position="44"/>
    </location>
</feature>
<reference evidence="3" key="1">
    <citation type="submission" date="2017-02" db="UniProtKB">
        <authorList>
            <consortium name="WormBaseParasite"/>
        </authorList>
    </citation>
    <scope>IDENTIFICATION</scope>
</reference>
<organism evidence="2 3">
    <name type="scientific">Ascaris lumbricoides</name>
    <name type="common">Giant roundworm</name>
    <dbReference type="NCBI Taxonomy" id="6252"/>
    <lineage>
        <taxon>Eukaryota</taxon>
        <taxon>Metazoa</taxon>
        <taxon>Ecdysozoa</taxon>
        <taxon>Nematoda</taxon>
        <taxon>Chromadorea</taxon>
        <taxon>Rhabditida</taxon>
        <taxon>Spirurina</taxon>
        <taxon>Ascaridomorpha</taxon>
        <taxon>Ascaridoidea</taxon>
        <taxon>Ascarididae</taxon>
        <taxon>Ascaris</taxon>
    </lineage>
</organism>
<dbReference type="GO" id="GO:0005789">
    <property type="term" value="C:endoplasmic reticulum membrane"/>
    <property type="evidence" value="ECO:0007669"/>
    <property type="project" value="TreeGrafter"/>
</dbReference>
<dbReference type="Proteomes" id="UP000036681">
    <property type="component" value="Unplaced"/>
</dbReference>
<comment type="subcellular location">
    <subcellularLocation>
        <location evidence="1">Membrane</location>
        <topology evidence="1">Multi-pass membrane protein</topology>
    </subcellularLocation>
</comment>
<protein>
    <recommendedName>
        <fullName evidence="1">Receptor expression-enhancing protein</fullName>
    </recommendedName>
</protein>
<keyword evidence="2" id="KW-1185">Reference proteome</keyword>
<evidence type="ECO:0000313" key="2">
    <source>
        <dbReference type="Proteomes" id="UP000036681"/>
    </source>
</evidence>
<comment type="caution">
    <text evidence="1">Lacks conserved residue(s) required for the propagation of feature annotation.</text>
</comment>
<sequence>MVVIVSMLEDVREYVKWMMYWIVFALFCFVETITDVIVSFWFPFYYELKIIFVFWLLSPWTKGASILYRKWVHPLLTKHEREIDQMLEQAKHESYNQVCALYLFNPLFLDSILLQFIGK</sequence>
<dbReference type="Pfam" id="PF03134">
    <property type="entry name" value="TB2_DP1_HVA22"/>
    <property type="match status" value="1"/>
</dbReference>
<keyword evidence="1" id="KW-0472">Membrane</keyword>